<sequence>MGVTYGMTDHSISVKEFAEANGLLRQTVFKTLKRLDIEPSKSRGGKQNRGQTISYITEDDARRVLEALAASRSYQPEREGDETEFPDAALYDIGVFYLLCLEPEHDPSRFKVGFASNLNERLRQHRCSAPFTQVVKTWPCRRLWEKTAIECVTDGCERLHTEVFRTQSLESVEAKCAQFFAMMPKLAGAQST</sequence>
<dbReference type="EMBL" id="RIZI01000026">
    <property type="protein sequence ID" value="RNF77338.1"/>
    <property type="molecule type" value="Genomic_DNA"/>
</dbReference>
<comment type="caution">
    <text evidence="2">The sequence shown here is derived from an EMBL/GenBank/DDBJ whole genome shotgun (WGS) entry which is preliminary data.</text>
</comment>
<reference evidence="2" key="1">
    <citation type="submission" date="2018-10" db="EMBL/GenBank/DDBJ databases">
        <title>Acidithiobacillus sulfuriphilus sp. nov.: an extremely acidophilic sulfur-oxidizing chemolithotroph isolated from a neutral pH environment.</title>
        <authorList>
            <person name="Falagan C."/>
            <person name="Moya-Beltran A."/>
            <person name="Quatrini R."/>
            <person name="Johnson D.B."/>
        </authorList>
    </citation>
    <scope>NUCLEOTIDE SEQUENCE [LARGE SCALE GENOMIC DNA]</scope>
    <source>
        <strain evidence="2">CJ-2</strain>
    </source>
</reference>
<dbReference type="InterPro" id="IPR018306">
    <property type="entry name" value="Phage_T5_Orf172_DNA-bd"/>
</dbReference>
<dbReference type="AlphaFoldDB" id="A0A3M8S8D9"/>
<name>A0A3M8S8D9_9PROT</name>
<gene>
    <name evidence="2" type="ORF">EC580_00175</name>
</gene>
<accession>A0A3M8S8D9</accession>
<protein>
    <recommendedName>
        <fullName evidence="1">Bacteriophage T5 Orf172 DNA-binding domain-containing protein</fullName>
    </recommendedName>
</protein>
<proteinExistence type="predicted"/>
<evidence type="ECO:0000259" key="1">
    <source>
        <dbReference type="Pfam" id="PF10544"/>
    </source>
</evidence>
<organism evidence="2">
    <name type="scientific">Acidithiobacillus sulfuriphilus</name>
    <dbReference type="NCBI Taxonomy" id="1867749"/>
    <lineage>
        <taxon>Bacteria</taxon>
        <taxon>Pseudomonadati</taxon>
        <taxon>Pseudomonadota</taxon>
        <taxon>Acidithiobacillia</taxon>
        <taxon>Acidithiobacillales</taxon>
        <taxon>Acidithiobacillaceae</taxon>
        <taxon>Acidithiobacillus</taxon>
    </lineage>
</organism>
<evidence type="ECO:0000313" key="2">
    <source>
        <dbReference type="EMBL" id="RNF77338.1"/>
    </source>
</evidence>
<dbReference type="Pfam" id="PF10544">
    <property type="entry name" value="T5orf172"/>
    <property type="match status" value="1"/>
</dbReference>
<feature type="domain" description="Bacteriophage T5 Orf172 DNA-binding" evidence="1">
    <location>
        <begin position="95"/>
        <end position="167"/>
    </location>
</feature>